<reference evidence="3 4" key="1">
    <citation type="submission" date="2014-04" db="EMBL/GenBank/DDBJ databases">
        <authorList>
            <consortium name="DOE Joint Genome Institute"/>
            <person name="Kuo A."/>
            <person name="Kohler A."/>
            <person name="Costa M.D."/>
            <person name="Nagy L.G."/>
            <person name="Floudas D."/>
            <person name="Copeland A."/>
            <person name="Barry K.W."/>
            <person name="Cichocki N."/>
            <person name="Veneault-Fourrey C."/>
            <person name="LaButti K."/>
            <person name="Lindquist E.A."/>
            <person name="Lipzen A."/>
            <person name="Lundell T."/>
            <person name="Morin E."/>
            <person name="Murat C."/>
            <person name="Sun H."/>
            <person name="Tunlid A."/>
            <person name="Henrissat B."/>
            <person name="Grigoriev I.V."/>
            <person name="Hibbett D.S."/>
            <person name="Martin F."/>
            <person name="Nordberg H.P."/>
            <person name="Cantor M.N."/>
            <person name="Hua S.X."/>
        </authorList>
    </citation>
    <scope>NUCLEOTIDE SEQUENCE [LARGE SCALE GENOMIC DNA]</scope>
    <source>
        <strain evidence="3 4">441</strain>
    </source>
</reference>
<dbReference type="HOGENOM" id="CLU_742108_0_0_1"/>
<proteinExistence type="predicted"/>
<name>A0A0C9YWA2_9AGAM</name>
<evidence type="ECO:0000256" key="1">
    <source>
        <dbReference type="SAM" id="MobiDB-lite"/>
    </source>
</evidence>
<dbReference type="OrthoDB" id="2796893at2759"/>
<reference evidence="4" key="2">
    <citation type="submission" date="2015-01" db="EMBL/GenBank/DDBJ databases">
        <title>Evolutionary Origins and Diversification of the Mycorrhizal Mutualists.</title>
        <authorList>
            <consortium name="DOE Joint Genome Institute"/>
            <consortium name="Mycorrhizal Genomics Consortium"/>
            <person name="Kohler A."/>
            <person name="Kuo A."/>
            <person name="Nagy L.G."/>
            <person name="Floudas D."/>
            <person name="Copeland A."/>
            <person name="Barry K.W."/>
            <person name="Cichocki N."/>
            <person name="Veneault-Fourrey C."/>
            <person name="LaButti K."/>
            <person name="Lindquist E.A."/>
            <person name="Lipzen A."/>
            <person name="Lundell T."/>
            <person name="Morin E."/>
            <person name="Murat C."/>
            <person name="Riley R."/>
            <person name="Ohm R."/>
            <person name="Sun H."/>
            <person name="Tunlid A."/>
            <person name="Henrissat B."/>
            <person name="Grigoriev I.V."/>
            <person name="Hibbett D.S."/>
            <person name="Martin F."/>
        </authorList>
    </citation>
    <scope>NUCLEOTIDE SEQUENCE [LARGE SCALE GENOMIC DNA]</scope>
    <source>
        <strain evidence="4">441</strain>
    </source>
</reference>
<feature type="region of interest" description="Disordered" evidence="1">
    <location>
        <begin position="155"/>
        <end position="189"/>
    </location>
</feature>
<feature type="compositionally biased region" description="Low complexity" evidence="1">
    <location>
        <begin position="101"/>
        <end position="119"/>
    </location>
</feature>
<dbReference type="STRING" id="765257.A0A0C9YWA2"/>
<feature type="region of interest" description="Disordered" evidence="1">
    <location>
        <begin position="221"/>
        <end position="373"/>
    </location>
</feature>
<keyword evidence="2" id="KW-1133">Transmembrane helix</keyword>
<organism evidence="3 4">
    <name type="scientific">Pisolithus microcarpus 441</name>
    <dbReference type="NCBI Taxonomy" id="765257"/>
    <lineage>
        <taxon>Eukaryota</taxon>
        <taxon>Fungi</taxon>
        <taxon>Dikarya</taxon>
        <taxon>Basidiomycota</taxon>
        <taxon>Agaricomycotina</taxon>
        <taxon>Agaricomycetes</taxon>
        <taxon>Agaricomycetidae</taxon>
        <taxon>Boletales</taxon>
        <taxon>Sclerodermatineae</taxon>
        <taxon>Pisolithaceae</taxon>
        <taxon>Pisolithus</taxon>
    </lineage>
</organism>
<feature type="compositionally biased region" description="Polar residues" evidence="1">
    <location>
        <begin position="292"/>
        <end position="302"/>
    </location>
</feature>
<keyword evidence="4" id="KW-1185">Reference proteome</keyword>
<feature type="region of interest" description="Disordered" evidence="1">
    <location>
        <begin position="100"/>
        <end position="119"/>
    </location>
</feature>
<sequence length="373" mass="39864">MCCLLGAVDMGKLGHIQRELRELRILDYVWRPWDWIVRFSRRLTKHPLGIFLGTKAADSQTMEHSRSSQLLTLLTAIYWSDGTFNVNEASANGSSVAPDVTGAPLTSPSSTAASGSSSSSSGAIIGGVVGALAVVGLAGFILCYMVRRRRRQAQDRSAFQSPIPQSHTSMIQTVTSPTGLTSNPSSHEFSNATPHPVFFSSITTTSLRSPITTDAADVITPFISPPTRPMPTSTKATEALVRRSESPQRRGRMNPPPYSPTAPAGSSSTPSPPPTKHPHRSKKLIRHVATGSVDTVATTTEADSAPPRMPPPTKPSHHPEARPQAVEMHSADSGSGSRGSDGRKTSEVEGVGFTRRYDGQKGTRASRNRPPAV</sequence>
<gene>
    <name evidence="3" type="ORF">PISMIDRAFT_567412</name>
</gene>
<dbReference type="Proteomes" id="UP000054018">
    <property type="component" value="Unassembled WGS sequence"/>
</dbReference>
<keyword evidence="2" id="KW-0812">Transmembrane</keyword>
<dbReference type="EMBL" id="KN833756">
    <property type="protein sequence ID" value="KIK21016.1"/>
    <property type="molecule type" value="Genomic_DNA"/>
</dbReference>
<feature type="compositionally biased region" description="Basic residues" evidence="1">
    <location>
        <begin position="276"/>
        <end position="286"/>
    </location>
</feature>
<evidence type="ECO:0000256" key="2">
    <source>
        <dbReference type="SAM" id="Phobius"/>
    </source>
</evidence>
<evidence type="ECO:0000313" key="3">
    <source>
        <dbReference type="EMBL" id="KIK21016.1"/>
    </source>
</evidence>
<dbReference type="AlphaFoldDB" id="A0A0C9YWA2"/>
<protein>
    <submittedName>
        <fullName evidence="3">Unplaced genomic scaffold scaffold_72, whole genome shotgun sequence</fullName>
    </submittedName>
</protein>
<keyword evidence="2" id="KW-0472">Membrane</keyword>
<evidence type="ECO:0000313" key="4">
    <source>
        <dbReference type="Proteomes" id="UP000054018"/>
    </source>
</evidence>
<feature type="transmembrane region" description="Helical" evidence="2">
    <location>
        <begin position="123"/>
        <end position="146"/>
    </location>
</feature>
<accession>A0A0C9YWA2</accession>